<sequence length="243" mass="23964">MGASAAAPAPGPGGAGTAPTLLLAVHGTRDPRGTAAARALARAVARRTGAPVRLGFADVLAPDVGEAAAAVDGPLVVVPAFLAAGYHVRVDIPGQLARVGRAGAPLTPALGGDDRLITAAARRLRQSGRRPGDAVVLAAAGSSDPAARAEVAEAAARLAAHLDTPVAAAYVATARPSVPEAVARLRAEGAARVAVAAWLLAPGLFHQRLSDAGADTVAAPLCPDPAVVDIVAARYHAGVHTAV</sequence>
<name>A0A9X3NJU4_9ACTN</name>
<dbReference type="GO" id="GO:0046872">
    <property type="term" value="F:metal ion binding"/>
    <property type="evidence" value="ECO:0007669"/>
    <property type="project" value="UniProtKB-KW"/>
</dbReference>
<dbReference type="InterPro" id="IPR050963">
    <property type="entry name" value="Sirohydro_Cobaltochel/CbiX"/>
</dbReference>
<comment type="caution">
    <text evidence="3">The sequence shown here is derived from an EMBL/GenBank/DDBJ whole genome shotgun (WGS) entry which is preliminary data.</text>
</comment>
<dbReference type="EMBL" id="JAJAQC010000004">
    <property type="protein sequence ID" value="MDA0563448.1"/>
    <property type="molecule type" value="Genomic_DNA"/>
</dbReference>
<dbReference type="CDD" id="cd03416">
    <property type="entry name" value="CbiX_SirB_N"/>
    <property type="match status" value="1"/>
</dbReference>
<dbReference type="GO" id="GO:0016829">
    <property type="term" value="F:lyase activity"/>
    <property type="evidence" value="ECO:0007669"/>
    <property type="project" value="UniProtKB-KW"/>
</dbReference>
<dbReference type="SUPFAM" id="SSF53800">
    <property type="entry name" value="Chelatase"/>
    <property type="match status" value="1"/>
</dbReference>
<evidence type="ECO:0000313" key="4">
    <source>
        <dbReference type="Proteomes" id="UP001140076"/>
    </source>
</evidence>
<keyword evidence="4" id="KW-1185">Reference proteome</keyword>
<dbReference type="Gene3D" id="3.40.50.1400">
    <property type="match status" value="2"/>
</dbReference>
<dbReference type="InterPro" id="IPR002762">
    <property type="entry name" value="CbiX-like"/>
</dbReference>
<dbReference type="Pfam" id="PF01903">
    <property type="entry name" value="CbiX"/>
    <property type="match status" value="2"/>
</dbReference>
<proteinExistence type="predicted"/>
<dbReference type="RefSeq" id="WP_270070811.1">
    <property type="nucleotide sequence ID" value="NZ_JAJAQC010000004.1"/>
</dbReference>
<protein>
    <submittedName>
        <fullName evidence="3">Sirohydrochlorin chelatase</fullName>
    </submittedName>
</protein>
<evidence type="ECO:0000313" key="3">
    <source>
        <dbReference type="EMBL" id="MDA0563448.1"/>
    </source>
</evidence>
<evidence type="ECO:0000256" key="1">
    <source>
        <dbReference type="ARBA" id="ARBA00022723"/>
    </source>
</evidence>
<dbReference type="AlphaFoldDB" id="A0A9X3NJU4"/>
<accession>A0A9X3NJU4</accession>
<keyword evidence="1" id="KW-0479">Metal-binding</keyword>
<reference evidence="3" key="1">
    <citation type="submission" date="2021-10" db="EMBL/GenBank/DDBJ databases">
        <title>Streptomonospora sp. nov., isolated from mangrove soil.</title>
        <authorList>
            <person name="Chen X."/>
            <person name="Ge X."/>
            <person name="Liu W."/>
        </authorList>
    </citation>
    <scope>NUCLEOTIDE SEQUENCE</scope>
    <source>
        <strain evidence="3">S1-112</strain>
    </source>
</reference>
<organism evidence="3 4">
    <name type="scientific">Streptomonospora mangrovi</name>
    <dbReference type="NCBI Taxonomy" id="2883123"/>
    <lineage>
        <taxon>Bacteria</taxon>
        <taxon>Bacillati</taxon>
        <taxon>Actinomycetota</taxon>
        <taxon>Actinomycetes</taxon>
        <taxon>Streptosporangiales</taxon>
        <taxon>Nocardiopsidaceae</taxon>
        <taxon>Streptomonospora</taxon>
    </lineage>
</organism>
<evidence type="ECO:0000256" key="2">
    <source>
        <dbReference type="ARBA" id="ARBA00023239"/>
    </source>
</evidence>
<gene>
    <name evidence="3" type="ORF">LG943_03755</name>
</gene>
<dbReference type="Proteomes" id="UP001140076">
    <property type="component" value="Unassembled WGS sequence"/>
</dbReference>
<keyword evidence="2" id="KW-0456">Lyase</keyword>
<dbReference type="PANTHER" id="PTHR33542">
    <property type="entry name" value="SIROHYDROCHLORIN FERROCHELATASE, CHLOROPLASTIC"/>
    <property type="match status" value="1"/>
</dbReference>
<dbReference type="PANTHER" id="PTHR33542:SF5">
    <property type="entry name" value="FERROCHELATASE CHE1"/>
    <property type="match status" value="1"/>
</dbReference>